<evidence type="ECO:0000256" key="8">
    <source>
        <dbReference type="ARBA" id="ARBA00022840"/>
    </source>
</evidence>
<dbReference type="InterPro" id="IPR004821">
    <property type="entry name" value="Cyt_trans-like"/>
</dbReference>
<evidence type="ECO:0000256" key="7">
    <source>
        <dbReference type="ARBA" id="ARBA00022741"/>
    </source>
</evidence>
<dbReference type="PANTHER" id="PTHR39321">
    <property type="entry name" value="NICOTINATE-NUCLEOTIDE ADENYLYLTRANSFERASE-RELATED"/>
    <property type="match status" value="1"/>
</dbReference>
<evidence type="ECO:0000256" key="5">
    <source>
        <dbReference type="ARBA" id="ARBA00022679"/>
    </source>
</evidence>
<comment type="caution">
    <text evidence="13">The sequence shown here is derived from an EMBL/GenBank/DDBJ whole genome shotgun (WGS) entry which is preliminary data.</text>
</comment>
<organism evidence="13 14">
    <name type="scientific">Govanella unica</name>
    <dbReference type="NCBI Taxonomy" id="2975056"/>
    <lineage>
        <taxon>Bacteria</taxon>
        <taxon>Pseudomonadati</taxon>
        <taxon>Pseudomonadota</taxon>
        <taxon>Alphaproteobacteria</taxon>
        <taxon>Emcibacterales</taxon>
        <taxon>Govanellaceae</taxon>
        <taxon>Govanella</taxon>
    </lineage>
</organism>
<dbReference type="NCBIfam" id="TIGR00482">
    <property type="entry name" value="nicotinate (nicotinamide) nucleotide adenylyltransferase"/>
    <property type="match status" value="1"/>
</dbReference>
<keyword evidence="9 11" id="KW-0520">NAD</keyword>
<dbReference type="PANTHER" id="PTHR39321:SF3">
    <property type="entry name" value="PHOSPHOPANTETHEINE ADENYLYLTRANSFERASE"/>
    <property type="match status" value="1"/>
</dbReference>
<evidence type="ECO:0000256" key="3">
    <source>
        <dbReference type="ARBA" id="ARBA00009014"/>
    </source>
</evidence>
<gene>
    <name evidence="11" type="primary">nadD</name>
    <name evidence="13" type="ORF">NYP16_02205</name>
</gene>
<keyword evidence="6 11" id="KW-0548">Nucleotidyltransferase</keyword>
<evidence type="ECO:0000256" key="4">
    <source>
        <dbReference type="ARBA" id="ARBA00022642"/>
    </source>
</evidence>
<evidence type="ECO:0000256" key="9">
    <source>
        <dbReference type="ARBA" id="ARBA00023027"/>
    </source>
</evidence>
<evidence type="ECO:0000313" key="14">
    <source>
        <dbReference type="Proteomes" id="UP001141619"/>
    </source>
</evidence>
<dbReference type="GO" id="GO:0005524">
    <property type="term" value="F:ATP binding"/>
    <property type="evidence" value="ECO:0007669"/>
    <property type="project" value="UniProtKB-KW"/>
</dbReference>
<keyword evidence="14" id="KW-1185">Reference proteome</keyword>
<dbReference type="EMBL" id="JANWOI010000001">
    <property type="protein sequence ID" value="MDA5192771.1"/>
    <property type="molecule type" value="Genomic_DNA"/>
</dbReference>
<dbReference type="AlphaFoldDB" id="A0A9X3TVI6"/>
<dbReference type="NCBIfam" id="NF000843">
    <property type="entry name" value="PRK00071.2-2"/>
    <property type="match status" value="1"/>
</dbReference>
<accession>A0A9X3TVI6</accession>
<evidence type="ECO:0000256" key="6">
    <source>
        <dbReference type="ARBA" id="ARBA00022695"/>
    </source>
</evidence>
<keyword evidence="5 11" id="KW-0808">Transferase</keyword>
<protein>
    <recommendedName>
        <fullName evidence="11">Probable nicotinate-nucleotide adenylyltransferase</fullName>
        <ecNumber evidence="11">2.7.7.18</ecNumber>
    </recommendedName>
    <alternativeName>
        <fullName evidence="11">Deamido-NAD(+) diphosphorylase</fullName>
    </alternativeName>
    <alternativeName>
        <fullName evidence="11">Deamido-NAD(+) pyrophosphorylase</fullName>
    </alternativeName>
    <alternativeName>
        <fullName evidence="11">Nicotinate mononucleotide adenylyltransferase</fullName>
        <shortName evidence="11">NaMN adenylyltransferase</shortName>
    </alternativeName>
</protein>
<dbReference type="GO" id="GO:0009435">
    <property type="term" value="P:NAD+ biosynthetic process"/>
    <property type="evidence" value="ECO:0007669"/>
    <property type="project" value="UniProtKB-UniRule"/>
</dbReference>
<comment type="pathway">
    <text evidence="2 11">Cofactor biosynthesis; NAD(+) biosynthesis; deamido-NAD(+) from nicotinate D-ribonucleotide: step 1/1.</text>
</comment>
<proteinExistence type="inferred from homology"/>
<keyword evidence="4 11" id="KW-0662">Pyridine nucleotide biosynthesis</keyword>
<keyword evidence="8 11" id="KW-0067">ATP-binding</keyword>
<dbReference type="NCBIfam" id="NF000845">
    <property type="entry name" value="PRK00071.2-4"/>
    <property type="match status" value="1"/>
</dbReference>
<evidence type="ECO:0000313" key="13">
    <source>
        <dbReference type="EMBL" id="MDA5192771.1"/>
    </source>
</evidence>
<dbReference type="Pfam" id="PF01467">
    <property type="entry name" value="CTP_transf_like"/>
    <property type="match status" value="1"/>
</dbReference>
<dbReference type="InterPro" id="IPR014729">
    <property type="entry name" value="Rossmann-like_a/b/a_fold"/>
</dbReference>
<keyword evidence="7 11" id="KW-0547">Nucleotide-binding</keyword>
<dbReference type="CDD" id="cd02165">
    <property type="entry name" value="NMNAT"/>
    <property type="match status" value="1"/>
</dbReference>
<evidence type="ECO:0000259" key="12">
    <source>
        <dbReference type="Pfam" id="PF01467"/>
    </source>
</evidence>
<dbReference type="Gene3D" id="3.40.50.620">
    <property type="entry name" value="HUPs"/>
    <property type="match status" value="1"/>
</dbReference>
<dbReference type="Proteomes" id="UP001141619">
    <property type="component" value="Unassembled WGS sequence"/>
</dbReference>
<evidence type="ECO:0000256" key="1">
    <source>
        <dbReference type="ARBA" id="ARBA00002324"/>
    </source>
</evidence>
<evidence type="ECO:0000256" key="11">
    <source>
        <dbReference type="HAMAP-Rule" id="MF_00244"/>
    </source>
</evidence>
<dbReference type="EC" id="2.7.7.18" evidence="11"/>
<name>A0A9X3TVI6_9PROT</name>
<comment type="function">
    <text evidence="1 11">Catalyzes the reversible adenylation of nicotinate mononucleotide (NaMN) to nicotinic acid adenine dinucleotide (NaAD).</text>
</comment>
<comment type="catalytic activity">
    <reaction evidence="10 11">
        <text>nicotinate beta-D-ribonucleotide + ATP + H(+) = deamido-NAD(+) + diphosphate</text>
        <dbReference type="Rhea" id="RHEA:22860"/>
        <dbReference type="ChEBI" id="CHEBI:15378"/>
        <dbReference type="ChEBI" id="CHEBI:30616"/>
        <dbReference type="ChEBI" id="CHEBI:33019"/>
        <dbReference type="ChEBI" id="CHEBI:57502"/>
        <dbReference type="ChEBI" id="CHEBI:58437"/>
        <dbReference type="EC" id="2.7.7.18"/>
    </reaction>
</comment>
<dbReference type="InterPro" id="IPR005248">
    <property type="entry name" value="NadD/NMNAT"/>
</dbReference>
<dbReference type="RefSeq" id="WP_274942474.1">
    <property type="nucleotide sequence ID" value="NZ_JANWOI010000001.1"/>
</dbReference>
<evidence type="ECO:0000256" key="2">
    <source>
        <dbReference type="ARBA" id="ARBA00005019"/>
    </source>
</evidence>
<feature type="domain" description="Cytidyltransferase-like" evidence="12">
    <location>
        <begin position="9"/>
        <end position="189"/>
    </location>
</feature>
<dbReference type="SUPFAM" id="SSF52374">
    <property type="entry name" value="Nucleotidylyl transferase"/>
    <property type="match status" value="1"/>
</dbReference>
<evidence type="ECO:0000256" key="10">
    <source>
        <dbReference type="ARBA" id="ARBA00048721"/>
    </source>
</evidence>
<reference evidence="13" key="2">
    <citation type="journal article" date="2023" name="Syst. Appl. Microbiol.">
        <title>Govania unica gen. nov., sp. nov., a rare biosphere bacterium that represents a novel family in the class Alphaproteobacteria.</title>
        <authorList>
            <person name="Vandamme P."/>
            <person name="Peeters C."/>
            <person name="Hettiarachchi A."/>
            <person name="Cnockaert M."/>
            <person name="Carlier A."/>
        </authorList>
    </citation>
    <scope>NUCLEOTIDE SEQUENCE</scope>
    <source>
        <strain evidence="13">LMG 31809</strain>
    </source>
</reference>
<dbReference type="GO" id="GO:0004515">
    <property type="term" value="F:nicotinate-nucleotide adenylyltransferase activity"/>
    <property type="evidence" value="ECO:0007669"/>
    <property type="project" value="UniProtKB-UniRule"/>
</dbReference>
<sequence length="209" mass="23780">MLAGKRIGLLGGSFNPAHDGHREISLEALRRLGLDQVWWLVSPQNPLKSEKDMAPLDRRLKQAQILAAHPRIHAMALETALGTRYTADTLDALRRLYPNTRFVWLMGADNLAGFHRWRRWADIMSVVPVAVLDRPLYSISAPMGKTAQRFRRYRKRERQAKQLATMSAPAWMVLRIPRNPLSATELRTRGAGWFDDRVNEAPLPIATPT</sequence>
<dbReference type="HAMAP" id="MF_00244">
    <property type="entry name" value="NaMN_adenylyltr"/>
    <property type="match status" value="1"/>
</dbReference>
<comment type="similarity">
    <text evidence="3 11">Belongs to the NadD family.</text>
</comment>
<reference evidence="13" key="1">
    <citation type="submission" date="2022-08" db="EMBL/GenBank/DDBJ databases">
        <authorList>
            <person name="Vandamme P."/>
            <person name="Hettiarachchi A."/>
            <person name="Peeters C."/>
            <person name="Cnockaert M."/>
            <person name="Carlier A."/>
        </authorList>
    </citation>
    <scope>NUCLEOTIDE SEQUENCE</scope>
    <source>
        <strain evidence="13">LMG 31809</strain>
    </source>
</reference>